<dbReference type="RefSeq" id="XP_028878043.1">
    <property type="nucleotide sequence ID" value="XM_029030663.1"/>
</dbReference>
<sequence>AAVETASQVSTVVEVECTDRNNPLLRRANKSVEHPCKTNKTGTLCVDFKKLCEVRAENALLGLYGPDFVRSERKENGKGAGNQKPTVSGGGADSTSQVTPDGQEASSSTTANGATGEQEPTQQPPASSTQEERIVVVFGEVTQDIYNKHCANDSADNSAVRINGETCSEVLESLKAKQKVPQPPATEDGQAPEGNDNADSTTTTPQSPDSTNTEAPTNTPSPSTEAPTEQKPGNADSSFSPVWMRAAAPLLIVAALVL</sequence>
<accession>A0A1X0NH61</accession>
<organism evidence="2 3">
    <name type="scientific">Trypanosoma theileri</name>
    <dbReference type="NCBI Taxonomy" id="67003"/>
    <lineage>
        <taxon>Eukaryota</taxon>
        <taxon>Discoba</taxon>
        <taxon>Euglenozoa</taxon>
        <taxon>Kinetoplastea</taxon>
        <taxon>Metakinetoplastina</taxon>
        <taxon>Trypanosomatida</taxon>
        <taxon>Trypanosomatidae</taxon>
        <taxon>Trypanosoma</taxon>
    </lineage>
</organism>
<evidence type="ECO:0000313" key="2">
    <source>
        <dbReference type="EMBL" id="ORC83977.1"/>
    </source>
</evidence>
<proteinExistence type="predicted"/>
<reference evidence="2 3" key="1">
    <citation type="submission" date="2017-03" db="EMBL/GenBank/DDBJ databases">
        <title>An alternative strategy for trypanosome survival in the mammalian bloodstream revealed through genome and transcriptome analysis of the ubiquitous bovine parasite Trypanosoma (Megatrypanum) theileri.</title>
        <authorList>
            <person name="Kelly S."/>
            <person name="Ivens A."/>
            <person name="Mott A."/>
            <person name="O'Neill E."/>
            <person name="Emms D."/>
            <person name="Macleod O."/>
            <person name="Voorheis P."/>
            <person name="Matthews J."/>
            <person name="Matthews K."/>
            <person name="Carrington M."/>
        </authorList>
    </citation>
    <scope>NUCLEOTIDE SEQUENCE [LARGE SCALE GENOMIC DNA]</scope>
    <source>
        <strain evidence="2">Edinburgh</strain>
    </source>
</reference>
<gene>
    <name evidence="2" type="ORF">TM35_000521210</name>
</gene>
<feature type="compositionally biased region" description="Polar residues" evidence="1">
    <location>
        <begin position="93"/>
        <end position="129"/>
    </location>
</feature>
<dbReference type="Proteomes" id="UP000192257">
    <property type="component" value="Unassembled WGS sequence"/>
</dbReference>
<evidence type="ECO:0000256" key="1">
    <source>
        <dbReference type="SAM" id="MobiDB-lite"/>
    </source>
</evidence>
<feature type="compositionally biased region" description="Polar residues" evidence="1">
    <location>
        <begin position="214"/>
        <end position="227"/>
    </location>
</feature>
<protein>
    <submittedName>
        <fullName evidence="2">Uncharacterized protein</fullName>
    </submittedName>
</protein>
<feature type="region of interest" description="Disordered" evidence="1">
    <location>
        <begin position="70"/>
        <end position="130"/>
    </location>
</feature>
<evidence type="ECO:0000313" key="3">
    <source>
        <dbReference type="Proteomes" id="UP000192257"/>
    </source>
</evidence>
<dbReference type="VEuPathDB" id="TriTrypDB:TM35_000521210"/>
<feature type="compositionally biased region" description="Low complexity" evidence="1">
    <location>
        <begin position="199"/>
        <end position="213"/>
    </location>
</feature>
<dbReference type="AlphaFoldDB" id="A0A1X0NH61"/>
<dbReference type="EMBL" id="NBCO01000052">
    <property type="protein sequence ID" value="ORC83977.1"/>
    <property type="molecule type" value="Genomic_DNA"/>
</dbReference>
<feature type="non-terminal residue" evidence="2">
    <location>
        <position position="1"/>
    </location>
</feature>
<comment type="caution">
    <text evidence="2">The sequence shown here is derived from an EMBL/GenBank/DDBJ whole genome shotgun (WGS) entry which is preliminary data.</text>
</comment>
<name>A0A1X0NH61_9TRYP</name>
<dbReference type="GeneID" id="39990443"/>
<keyword evidence="3" id="KW-1185">Reference proteome</keyword>
<feature type="region of interest" description="Disordered" evidence="1">
    <location>
        <begin position="175"/>
        <end position="239"/>
    </location>
</feature>